<dbReference type="SUPFAM" id="SSF53254">
    <property type="entry name" value="Phosphoglycerate mutase-like"/>
    <property type="match status" value="1"/>
</dbReference>
<organism evidence="5">
    <name type="scientific">uncultured Alphaproteobacteria bacterium</name>
    <dbReference type="NCBI Taxonomy" id="91750"/>
    <lineage>
        <taxon>Bacteria</taxon>
        <taxon>Pseudomonadati</taxon>
        <taxon>Pseudomonadota</taxon>
        <taxon>Alphaproteobacteria</taxon>
        <taxon>environmental samples</taxon>
    </lineage>
</organism>
<feature type="binding site" evidence="4">
    <location>
        <position position="61"/>
    </location>
    <ligand>
        <name>substrate</name>
    </ligand>
</feature>
<keyword evidence="2" id="KW-0413">Isomerase</keyword>
<evidence type="ECO:0000256" key="3">
    <source>
        <dbReference type="PIRSR" id="PIRSR613078-1"/>
    </source>
</evidence>
<dbReference type="CDD" id="cd07067">
    <property type="entry name" value="HP_PGM_like"/>
    <property type="match status" value="1"/>
</dbReference>
<dbReference type="Gene3D" id="3.40.50.1240">
    <property type="entry name" value="Phosphoglycerate mutase-like"/>
    <property type="match status" value="1"/>
</dbReference>
<feature type="active site" description="Tele-phosphohistidine intermediate" evidence="3">
    <location>
        <position position="10"/>
    </location>
</feature>
<reference evidence="5" key="1">
    <citation type="submission" date="2016-04" db="EMBL/GenBank/DDBJ databases">
        <authorList>
            <person name="Evans L.H."/>
            <person name="Alamgir A."/>
            <person name="Owens N."/>
            <person name="Weber N.D."/>
            <person name="Virtaneva K."/>
            <person name="Barbian K."/>
            <person name="Babar A."/>
            <person name="Rosenke K."/>
        </authorList>
    </citation>
    <scope>NUCLEOTIDE SEQUENCE</scope>
    <source>
        <strain evidence="5">86</strain>
    </source>
</reference>
<accession>A0A212J1K7</accession>
<dbReference type="InterPro" id="IPR013078">
    <property type="entry name" value="His_Pase_superF_clade-1"/>
</dbReference>
<evidence type="ECO:0000313" key="5">
    <source>
        <dbReference type="EMBL" id="SBV93362.1"/>
    </source>
</evidence>
<proteinExistence type="predicted"/>
<dbReference type="PANTHER" id="PTHR48100">
    <property type="entry name" value="BROAD-SPECIFICITY PHOSPHATASE YOR283W-RELATED"/>
    <property type="match status" value="1"/>
</dbReference>
<dbReference type="InterPro" id="IPR029033">
    <property type="entry name" value="His_PPase_superfam"/>
</dbReference>
<dbReference type="InterPro" id="IPR050275">
    <property type="entry name" value="PGM_Phosphatase"/>
</dbReference>
<dbReference type="SMART" id="SM00855">
    <property type="entry name" value="PGAM"/>
    <property type="match status" value="1"/>
</dbReference>
<dbReference type="AlphaFoldDB" id="A0A212J1K7"/>
<feature type="active site" description="Proton donor/acceptor" evidence="3">
    <location>
        <position position="86"/>
    </location>
</feature>
<protein>
    <submittedName>
        <fullName evidence="5">Putative phosphoglycerate mutase</fullName>
    </submittedName>
</protein>
<gene>
    <name evidence="5" type="ORF">KL86APRO_10373</name>
</gene>
<feature type="binding site" evidence="4">
    <location>
        <begin position="9"/>
        <end position="16"/>
    </location>
    <ligand>
        <name>substrate</name>
    </ligand>
</feature>
<name>A0A212J1K7_9PROT</name>
<evidence type="ECO:0000256" key="4">
    <source>
        <dbReference type="PIRSR" id="PIRSR613078-2"/>
    </source>
</evidence>
<dbReference type="GO" id="GO:0016791">
    <property type="term" value="F:phosphatase activity"/>
    <property type="evidence" value="ECO:0007669"/>
    <property type="project" value="TreeGrafter"/>
</dbReference>
<dbReference type="EMBL" id="FLUO01000001">
    <property type="protein sequence ID" value="SBV93362.1"/>
    <property type="molecule type" value="Genomic_DNA"/>
</dbReference>
<dbReference type="PROSITE" id="PS00175">
    <property type="entry name" value="PG_MUTASE"/>
    <property type="match status" value="1"/>
</dbReference>
<sequence>MTPDIYLVRHGQTEWNRDARLQGQLDSPLTPRGRAQARAAGRAMARLGLAGLPLSVSPLGRARATAALLAEEVALGPVVVEPRLQEVALGSWEGLTCEAIAAAHPDLVNGWSGHGYGFLCPDGEGYDRAAARVSAWLAEQKEPRIAVAHGMIGRVLRAVCTGLPRERAMAEPLPQNVIWRFHDGEMTVLAVD</sequence>
<keyword evidence="1" id="KW-0324">Glycolysis</keyword>
<evidence type="ECO:0000256" key="2">
    <source>
        <dbReference type="ARBA" id="ARBA00023235"/>
    </source>
</evidence>
<dbReference type="PANTHER" id="PTHR48100:SF1">
    <property type="entry name" value="HISTIDINE PHOSPHATASE FAMILY PROTEIN-RELATED"/>
    <property type="match status" value="1"/>
</dbReference>
<dbReference type="GO" id="GO:0005737">
    <property type="term" value="C:cytoplasm"/>
    <property type="evidence" value="ECO:0007669"/>
    <property type="project" value="TreeGrafter"/>
</dbReference>
<evidence type="ECO:0000256" key="1">
    <source>
        <dbReference type="ARBA" id="ARBA00023152"/>
    </source>
</evidence>
<dbReference type="PIRSF" id="PIRSF000709">
    <property type="entry name" value="6PFK_2-Ptase"/>
    <property type="match status" value="1"/>
</dbReference>
<dbReference type="InterPro" id="IPR001345">
    <property type="entry name" value="PG/BPGM_mutase_AS"/>
</dbReference>
<dbReference type="Pfam" id="PF00300">
    <property type="entry name" value="His_Phos_1"/>
    <property type="match status" value="1"/>
</dbReference>